<evidence type="ECO:0000313" key="1">
    <source>
        <dbReference type="EMBL" id="MBB3665482.1"/>
    </source>
</evidence>
<dbReference type="InterPro" id="IPR042099">
    <property type="entry name" value="ANL_N_sf"/>
</dbReference>
<dbReference type="Gene3D" id="3.40.50.12780">
    <property type="entry name" value="N-terminal domain of ligase-like"/>
    <property type="match status" value="1"/>
</dbReference>
<proteinExistence type="predicted"/>
<organism evidence="1 2">
    <name type="scientific">Prauserella sediminis</name>
    <dbReference type="NCBI Taxonomy" id="577680"/>
    <lineage>
        <taxon>Bacteria</taxon>
        <taxon>Bacillati</taxon>
        <taxon>Actinomycetota</taxon>
        <taxon>Actinomycetes</taxon>
        <taxon>Pseudonocardiales</taxon>
        <taxon>Pseudonocardiaceae</taxon>
        <taxon>Prauserella</taxon>
        <taxon>Prauserella salsuginis group</taxon>
    </lineage>
</organism>
<comment type="caution">
    <text evidence="1">The sequence shown here is derived from an EMBL/GenBank/DDBJ whole genome shotgun (WGS) entry which is preliminary data.</text>
</comment>
<dbReference type="AlphaFoldDB" id="A0A839XNR5"/>
<dbReference type="Proteomes" id="UP000564573">
    <property type="component" value="Unassembled WGS sequence"/>
</dbReference>
<dbReference type="EMBL" id="JACIBS010000004">
    <property type="protein sequence ID" value="MBB3665482.1"/>
    <property type="molecule type" value="Genomic_DNA"/>
</dbReference>
<accession>A0A839XNR5</accession>
<sequence length="462" mass="51603">MLTLDPGRVHEWPTSSREELLTVPRATLEQAQRAALLKRFDSLRHDVEALAKLADRQGVDNLEGDPFDSVVPLLFDHRVYKSYPLSLIEKRDFGRLTSWLNRLTTHKLTDIPLDDLQSVDAWLDRLDEQGMIIGHSTGTTGKLSFIPRSTAEWPAWKAAHFASMTAATGVDPREVAIPSFSSGYRSGHQMMTKMNRLFAEEQAGGDSARHILHDYRLSSDLLSLAGRLQAAEEAGELDQLQIDPRILEERRELIEAARNRDQSMQEWFAGLVDRFRGERVRIGGTTADLVRLAVAGRDAGVHCEFAADSLVMAGGGMKGYKDAPADWETLLKEFYGVPRILSMYGMSECMGTAPLCEAGYFHFFPYTIPIVLDEDATPLPRTGVQTGRLGLYDLLAETYWGGFISGDKITAHWDEDCPCGWTTPRIERQIVRFSELEGGDDKITCAGTQKAYTDFMDYVSGT</sequence>
<evidence type="ECO:0000313" key="2">
    <source>
        <dbReference type="Proteomes" id="UP000564573"/>
    </source>
</evidence>
<dbReference type="RefSeq" id="WP_183786690.1">
    <property type="nucleotide sequence ID" value="NZ_JACIBS010000004.1"/>
</dbReference>
<keyword evidence="2" id="KW-1185">Reference proteome</keyword>
<reference evidence="1 2" key="1">
    <citation type="submission" date="2020-08" db="EMBL/GenBank/DDBJ databases">
        <title>Sequencing the genomes of 1000 actinobacteria strains.</title>
        <authorList>
            <person name="Klenk H.-P."/>
        </authorList>
    </citation>
    <scope>NUCLEOTIDE SEQUENCE [LARGE SCALE GENOMIC DNA]</scope>
    <source>
        <strain evidence="1 2">DSM 45267</strain>
    </source>
</reference>
<protein>
    <submittedName>
        <fullName evidence="1">Uncharacterized protein</fullName>
    </submittedName>
</protein>
<name>A0A839XNR5_9PSEU</name>
<gene>
    <name evidence="1" type="ORF">FB384_004439</name>
</gene>